<dbReference type="EMBL" id="RWGY01000007">
    <property type="protein sequence ID" value="TVU40803.1"/>
    <property type="molecule type" value="Genomic_DNA"/>
</dbReference>
<dbReference type="PANTHER" id="PTHR33186:SF15">
    <property type="entry name" value="OS06G0249850 PROTEIN"/>
    <property type="match status" value="1"/>
</dbReference>
<protein>
    <submittedName>
        <fullName evidence="1">Uncharacterized protein</fullName>
    </submittedName>
</protein>
<accession>A0A5J9VYM8</accession>
<comment type="caution">
    <text evidence="1">The sequence shown here is derived from an EMBL/GenBank/DDBJ whole genome shotgun (WGS) entry which is preliminary data.</text>
</comment>
<evidence type="ECO:0000313" key="2">
    <source>
        <dbReference type="Proteomes" id="UP000324897"/>
    </source>
</evidence>
<evidence type="ECO:0000313" key="1">
    <source>
        <dbReference type="EMBL" id="TVU40803.1"/>
    </source>
</evidence>
<dbReference type="PANTHER" id="PTHR33186">
    <property type="entry name" value="OS10G0136150 PROTEIN-RELATED"/>
    <property type="match status" value="1"/>
</dbReference>
<reference evidence="1 2" key="1">
    <citation type="journal article" date="2019" name="Sci. Rep.">
        <title>A high-quality genome of Eragrostis curvula grass provides insights into Poaceae evolution and supports new strategies to enhance forage quality.</title>
        <authorList>
            <person name="Carballo J."/>
            <person name="Santos B.A.C.M."/>
            <person name="Zappacosta D."/>
            <person name="Garbus I."/>
            <person name="Selva J.P."/>
            <person name="Gallo C.A."/>
            <person name="Diaz A."/>
            <person name="Albertini E."/>
            <person name="Caccamo M."/>
            <person name="Echenique V."/>
        </authorList>
    </citation>
    <scope>NUCLEOTIDE SEQUENCE [LARGE SCALE GENOMIC DNA]</scope>
    <source>
        <strain evidence="2">cv. Victoria</strain>
        <tissue evidence="1">Leaf</tissue>
    </source>
</reference>
<dbReference type="Gramene" id="TVU40803">
    <property type="protein sequence ID" value="TVU40803"/>
    <property type="gene ID" value="EJB05_14281"/>
</dbReference>
<feature type="non-terminal residue" evidence="1">
    <location>
        <position position="1"/>
    </location>
</feature>
<name>A0A5J9VYM8_9POAL</name>
<gene>
    <name evidence="1" type="ORF">EJB05_14281</name>
</gene>
<proteinExistence type="predicted"/>
<organism evidence="1 2">
    <name type="scientific">Eragrostis curvula</name>
    <name type="common">weeping love grass</name>
    <dbReference type="NCBI Taxonomy" id="38414"/>
    <lineage>
        <taxon>Eukaryota</taxon>
        <taxon>Viridiplantae</taxon>
        <taxon>Streptophyta</taxon>
        <taxon>Embryophyta</taxon>
        <taxon>Tracheophyta</taxon>
        <taxon>Spermatophyta</taxon>
        <taxon>Magnoliopsida</taxon>
        <taxon>Liliopsida</taxon>
        <taxon>Poales</taxon>
        <taxon>Poaceae</taxon>
        <taxon>PACMAD clade</taxon>
        <taxon>Chloridoideae</taxon>
        <taxon>Eragrostideae</taxon>
        <taxon>Eragrostidinae</taxon>
        <taxon>Eragrostis</taxon>
    </lineage>
</organism>
<keyword evidence="2" id="KW-1185">Reference proteome</keyword>
<dbReference type="Proteomes" id="UP000324897">
    <property type="component" value="Chromosome 4"/>
</dbReference>
<sequence length="120" mass="13738">MPNDDGSLGLAGVKDSSLYLWSRTVNPKGVFEWIQRRVIELDNKLFHAENFLNQVILSGFAEDAGFIYMTTHDAVYAFELNSGQVRKVSERWNYYTEVYPFNSFYTPDFASSKLPPPAKT</sequence>
<dbReference type="AlphaFoldDB" id="A0A5J9VYM8"/>